<keyword evidence="2" id="KW-1185">Reference proteome</keyword>
<proteinExistence type="predicted"/>
<gene>
    <name evidence="1" type="ORF">V6N11_056036</name>
</gene>
<name>A0ABR2T3B8_9ROSI</name>
<comment type="caution">
    <text evidence="1">The sequence shown here is derived from an EMBL/GenBank/DDBJ whole genome shotgun (WGS) entry which is preliminary data.</text>
</comment>
<protein>
    <submittedName>
        <fullName evidence="1">Uncharacterized protein</fullName>
    </submittedName>
</protein>
<accession>A0ABR2T3B8</accession>
<evidence type="ECO:0000313" key="2">
    <source>
        <dbReference type="Proteomes" id="UP001396334"/>
    </source>
</evidence>
<evidence type="ECO:0000313" key="1">
    <source>
        <dbReference type="EMBL" id="KAK9031746.1"/>
    </source>
</evidence>
<organism evidence="1 2">
    <name type="scientific">Hibiscus sabdariffa</name>
    <name type="common">roselle</name>
    <dbReference type="NCBI Taxonomy" id="183260"/>
    <lineage>
        <taxon>Eukaryota</taxon>
        <taxon>Viridiplantae</taxon>
        <taxon>Streptophyta</taxon>
        <taxon>Embryophyta</taxon>
        <taxon>Tracheophyta</taxon>
        <taxon>Spermatophyta</taxon>
        <taxon>Magnoliopsida</taxon>
        <taxon>eudicotyledons</taxon>
        <taxon>Gunneridae</taxon>
        <taxon>Pentapetalae</taxon>
        <taxon>rosids</taxon>
        <taxon>malvids</taxon>
        <taxon>Malvales</taxon>
        <taxon>Malvaceae</taxon>
        <taxon>Malvoideae</taxon>
        <taxon>Hibiscus</taxon>
    </lineage>
</organism>
<dbReference type="Proteomes" id="UP001396334">
    <property type="component" value="Unassembled WGS sequence"/>
</dbReference>
<dbReference type="EMBL" id="JBBPBN010000009">
    <property type="protein sequence ID" value="KAK9031746.1"/>
    <property type="molecule type" value="Genomic_DNA"/>
</dbReference>
<reference evidence="1 2" key="1">
    <citation type="journal article" date="2024" name="G3 (Bethesda)">
        <title>Genome assembly of Hibiscus sabdariffa L. provides insights into metabolisms of medicinal natural products.</title>
        <authorList>
            <person name="Kim T."/>
        </authorList>
    </citation>
    <scope>NUCLEOTIDE SEQUENCE [LARGE SCALE GENOMIC DNA]</scope>
    <source>
        <strain evidence="1">TK-2024</strain>
        <tissue evidence="1">Old leaves</tissue>
    </source>
</reference>
<sequence>MLQSTTYPGRTLLTEDWILKVAGFKKEENSDIGDSILPEHCGVAEEFVGSGRRIFLCVQARETGDFVTACLTTVAWLTGLLPSPTDAELQQT</sequence>